<dbReference type="EMBL" id="KL871838">
    <property type="protein sequence ID" value="KGL93576.1"/>
    <property type="molecule type" value="Genomic_DNA"/>
</dbReference>
<evidence type="ECO:0000256" key="5">
    <source>
        <dbReference type="SAM" id="Coils"/>
    </source>
</evidence>
<dbReference type="GO" id="GO:0000132">
    <property type="term" value="P:establishment of mitotic spindle orientation"/>
    <property type="evidence" value="ECO:0007669"/>
    <property type="project" value="TreeGrafter"/>
</dbReference>
<evidence type="ECO:0000256" key="4">
    <source>
        <dbReference type="ARBA" id="ARBA00023054"/>
    </source>
</evidence>
<feature type="coiled-coil region" evidence="5">
    <location>
        <begin position="307"/>
        <end position="443"/>
    </location>
</feature>
<reference evidence="8" key="1">
    <citation type="journal article" date="2014" name="Science">
        <title>Comparative genomics reveals insights into avian genome evolution and adaptation.</title>
        <authorList>
            <consortium name="Avian Genome Consortium"/>
            <person name="Zhang G."/>
            <person name="Li C."/>
            <person name="Li Q."/>
            <person name="Li B."/>
            <person name="Larkin D.M."/>
            <person name="Lee C."/>
            <person name="Storz J.F."/>
            <person name="Antunes A."/>
            <person name="Greenwold M.J."/>
            <person name="Meredith R.W."/>
            <person name="Odeen A."/>
            <person name="Cui J."/>
            <person name="Zhou Q."/>
            <person name="Xu L."/>
            <person name="Pan H."/>
            <person name="Wang Z."/>
            <person name="Jin L."/>
            <person name="Zhang P."/>
            <person name="Hu H."/>
            <person name="Yang W."/>
            <person name="Hu J."/>
            <person name="Xiao J."/>
            <person name="Yang Z."/>
            <person name="Liu Y."/>
            <person name="Xie Q."/>
            <person name="Yu H."/>
            <person name="Lian J."/>
            <person name="Wen P."/>
            <person name="Zhang F."/>
            <person name="Li H."/>
            <person name="Zeng Y."/>
            <person name="Xiong Z."/>
            <person name="Liu S."/>
            <person name="Zhou L."/>
            <person name="Huang Z."/>
            <person name="An N."/>
            <person name="Wang J."/>
            <person name="Zheng Q."/>
            <person name="Xiong Y."/>
            <person name="Wang G."/>
            <person name="Wang B."/>
            <person name="Wang J."/>
            <person name="Fan Y."/>
            <person name="da Fonseca R.R."/>
            <person name="Alfaro-Nunez A."/>
            <person name="Schubert M."/>
            <person name="Orlando L."/>
            <person name="Mourier T."/>
            <person name="Howard J.T."/>
            <person name="Ganapathy G."/>
            <person name="Pfenning A."/>
            <person name="Whitney O."/>
            <person name="Rivas M.V."/>
            <person name="Hara E."/>
            <person name="Smith J."/>
            <person name="Farre M."/>
            <person name="Narayan J."/>
            <person name="Slavov G."/>
            <person name="Romanov M.N."/>
            <person name="Borges R."/>
            <person name="Machado J.P."/>
            <person name="Khan I."/>
            <person name="Springer M.S."/>
            <person name="Gatesy J."/>
            <person name="Hoffmann F.G."/>
            <person name="Opazo J.C."/>
            <person name="Hastad O."/>
            <person name="Sawyer R.H."/>
            <person name="Kim H."/>
            <person name="Kim K.W."/>
            <person name="Kim H.J."/>
            <person name="Cho S."/>
            <person name="Li N."/>
            <person name="Huang Y."/>
            <person name="Bruford M.W."/>
            <person name="Zhan X."/>
            <person name="Dixon A."/>
            <person name="Bertelsen M.F."/>
            <person name="Derryberry E."/>
            <person name="Warren W."/>
            <person name="Wilson R.K."/>
            <person name="Li S."/>
            <person name="Ray D.A."/>
            <person name="Green R.E."/>
            <person name="O'Brien S.J."/>
            <person name="Griffin D."/>
            <person name="Johnson W.E."/>
            <person name="Haussler D."/>
            <person name="Ryder O.A."/>
            <person name="Willerslev E."/>
            <person name="Graves G.R."/>
            <person name="Alstrom P."/>
            <person name="Fjeldsa J."/>
            <person name="Mindell D.P."/>
            <person name="Edwards S.V."/>
            <person name="Braun E.L."/>
            <person name="Rahbek C."/>
            <person name="Burt D.W."/>
            <person name="Houde P."/>
            <person name="Zhang Y."/>
            <person name="Yang H."/>
            <person name="Wang J."/>
            <person name="Jarvis E.D."/>
            <person name="Gilbert M.T."/>
            <person name="Wang J."/>
        </authorList>
    </citation>
    <scope>NUCLEOTIDE SEQUENCE [LARGE SCALE GENOMIC DNA]</scope>
</reference>
<dbReference type="InterPro" id="IPR051841">
    <property type="entry name" value="MT-Golgi_org_protein"/>
</dbReference>
<dbReference type="InterPro" id="IPR048726">
    <property type="entry name" value="NuMA_LGNBD"/>
</dbReference>
<gene>
    <name evidence="7" type="ORF">N301_07203</name>
</gene>
<feature type="region of interest" description="Disordered" evidence="6">
    <location>
        <begin position="533"/>
        <end position="651"/>
    </location>
</feature>
<feature type="region of interest" description="Disordered" evidence="6">
    <location>
        <begin position="485"/>
        <end position="514"/>
    </location>
</feature>
<feature type="non-terminal residue" evidence="7">
    <location>
        <position position="1"/>
    </location>
</feature>
<proteinExistence type="predicted"/>
<dbReference type="PANTHER" id="PTHR18902">
    <property type="entry name" value="NUCLEAR MITOTIC APPARATUS PROTEIN 1-RELATED"/>
    <property type="match status" value="1"/>
</dbReference>
<keyword evidence="3" id="KW-0597">Phosphoprotein</keyword>
<dbReference type="Proteomes" id="UP000053858">
    <property type="component" value="Unassembled WGS sequence"/>
</dbReference>
<evidence type="ECO:0000256" key="2">
    <source>
        <dbReference type="ARBA" id="ARBA00022490"/>
    </source>
</evidence>
<feature type="compositionally biased region" description="Polar residues" evidence="6">
    <location>
        <begin position="594"/>
        <end position="623"/>
    </location>
</feature>
<dbReference type="STRING" id="50402.A0A0A0AHD1"/>
<comment type="subcellular location">
    <subcellularLocation>
        <location evidence="1">Cytoplasm</location>
    </subcellularLocation>
</comment>
<dbReference type="GO" id="GO:0008017">
    <property type="term" value="F:microtubule binding"/>
    <property type="evidence" value="ECO:0007669"/>
    <property type="project" value="TreeGrafter"/>
</dbReference>
<evidence type="ECO:0000256" key="1">
    <source>
        <dbReference type="ARBA" id="ARBA00004496"/>
    </source>
</evidence>
<protein>
    <submittedName>
        <fullName evidence="7">Nuclear mitotic apparatus protein 1</fullName>
    </submittedName>
</protein>
<accession>A0A0A0AHD1</accession>
<dbReference type="GO" id="GO:0005876">
    <property type="term" value="C:spindle microtubule"/>
    <property type="evidence" value="ECO:0007669"/>
    <property type="project" value="TreeGrafter"/>
</dbReference>
<feature type="compositionally biased region" description="Low complexity" evidence="6">
    <location>
        <begin position="539"/>
        <end position="552"/>
    </location>
</feature>
<evidence type="ECO:0000313" key="8">
    <source>
        <dbReference type="Proteomes" id="UP000053858"/>
    </source>
</evidence>
<sequence>WKEQVSQCVQEMERKNSLIGSLEHEVSILHRQVTEKEGERKELKPLIVAESEKTKKLEERLRVLQTEMATAASRAAERCSLMKVEVQRCQEEMEKQRLAIEALKRDRHCQSEREDELRQEVKVCQDKCLQKEQLLAALQQELGSAQALAGSCQTRRHGTVAPVIPCPRREGIWGELGYSIPSVHPFSPPSLTEVRLLARPTGTAGAALPESAVQMWPEAGCLTAASTSGVARLSTWEMTLEKPHFPAQLNLSPSPSLSWPGPLQQPRGCDWGFGGSPSTPWSRESPPGLGRSSQELGRANRAVLFQVEELNKKLTQHEKATRTQQQRVKVLEGELQAEAQEKGAELQAQLAQKEQAAEHYKGQMEKAKTHYDAKKQQNQDLAEKLKAMEHLQKENAELRTESERLAKELQQSVLQAKESELSCRNLTSQVRSLEAQVEFANQQLRDLGKFQVATDTLKSRETFRQNPADLSADSLDLSLDEAQPLNSTRKAGRSQSEASAVPPGSEESLASQRLPRKVESLESLYFTPIPSRTRSQLESSAGSLGDLSLDSGCKTRSGRRRTTINITMTKVSRPGIPAAQPPNAAPGKTRLRSAASTRSLTSFSSQESLVKLETSSPQETPGNSALLGGLPGSRPVTRSSLRRVQGGSSSSLGACRSSIYLGTCQDEPEQLDDWNRIAELQQRNRACPPHLKTCYPLES</sequence>
<dbReference type="GO" id="GO:0005813">
    <property type="term" value="C:centrosome"/>
    <property type="evidence" value="ECO:0007669"/>
    <property type="project" value="TreeGrafter"/>
</dbReference>
<evidence type="ECO:0000256" key="3">
    <source>
        <dbReference type="ARBA" id="ARBA00022553"/>
    </source>
</evidence>
<organism evidence="7 8">
    <name type="scientific">Charadrius vociferus</name>
    <name type="common">Killdeer</name>
    <name type="synonym">Aegialitis vocifera</name>
    <dbReference type="NCBI Taxonomy" id="50402"/>
    <lineage>
        <taxon>Eukaryota</taxon>
        <taxon>Metazoa</taxon>
        <taxon>Chordata</taxon>
        <taxon>Craniata</taxon>
        <taxon>Vertebrata</taxon>
        <taxon>Euteleostomi</taxon>
        <taxon>Archelosauria</taxon>
        <taxon>Archosauria</taxon>
        <taxon>Dinosauria</taxon>
        <taxon>Saurischia</taxon>
        <taxon>Theropoda</taxon>
        <taxon>Coelurosauria</taxon>
        <taxon>Aves</taxon>
        <taxon>Neognathae</taxon>
        <taxon>Neoaves</taxon>
        <taxon>Charadriiformes</taxon>
        <taxon>Charadriidae</taxon>
        <taxon>Charadrius</taxon>
    </lineage>
</organism>
<evidence type="ECO:0000313" key="7">
    <source>
        <dbReference type="EMBL" id="KGL93576.1"/>
    </source>
</evidence>
<feature type="non-terminal residue" evidence="7">
    <location>
        <position position="699"/>
    </location>
</feature>
<feature type="region of interest" description="Disordered" evidence="6">
    <location>
        <begin position="270"/>
        <end position="294"/>
    </location>
</feature>
<dbReference type="PANTHER" id="PTHR18902:SF24">
    <property type="entry name" value="NUCLEAR MITOTIC APPARATUS PROTEIN 1"/>
    <property type="match status" value="1"/>
</dbReference>
<dbReference type="AlphaFoldDB" id="A0A0A0AHD1"/>
<keyword evidence="8" id="KW-1185">Reference proteome</keyword>
<feature type="compositionally biased region" description="Polar residues" evidence="6">
    <location>
        <begin position="485"/>
        <end position="498"/>
    </location>
</feature>
<keyword evidence="2" id="KW-0963">Cytoplasm</keyword>
<name>A0A0A0AHD1_CHAVO</name>
<dbReference type="GO" id="GO:0000922">
    <property type="term" value="C:spindle pole"/>
    <property type="evidence" value="ECO:0007669"/>
    <property type="project" value="TreeGrafter"/>
</dbReference>
<keyword evidence="4 5" id="KW-0175">Coiled coil</keyword>
<dbReference type="GO" id="GO:0005737">
    <property type="term" value="C:cytoplasm"/>
    <property type="evidence" value="ECO:0007669"/>
    <property type="project" value="UniProtKB-SubCell"/>
</dbReference>
<feature type="coiled-coil region" evidence="5">
    <location>
        <begin position="47"/>
        <end position="141"/>
    </location>
</feature>
<dbReference type="CDD" id="cd22298">
    <property type="entry name" value="NuMA_LGNBD"/>
    <property type="match status" value="1"/>
</dbReference>
<evidence type="ECO:0000256" key="6">
    <source>
        <dbReference type="SAM" id="MobiDB-lite"/>
    </source>
</evidence>